<evidence type="ECO:0000256" key="1">
    <source>
        <dbReference type="SAM" id="Phobius"/>
    </source>
</evidence>
<dbReference type="EMBL" id="JACHEP010000001">
    <property type="protein sequence ID" value="MBB5323020.1"/>
    <property type="molecule type" value="Genomic_DNA"/>
</dbReference>
<keyword evidence="1" id="KW-1133">Transmembrane helix</keyword>
<gene>
    <name evidence="2" type="ORF">HNQ34_000097</name>
</gene>
<dbReference type="AlphaFoldDB" id="A0A7W8IM56"/>
<dbReference type="InterPro" id="IPR025172">
    <property type="entry name" value="DUF3930"/>
</dbReference>
<dbReference type="Proteomes" id="UP000520011">
    <property type="component" value="Unassembled WGS sequence"/>
</dbReference>
<protein>
    <submittedName>
        <fullName evidence="2">Uncharacterized protein</fullName>
    </submittedName>
</protein>
<keyword evidence="1" id="KW-0472">Membrane</keyword>
<keyword evidence="1" id="KW-0812">Transmembrane</keyword>
<organism evidence="2 3">
    <name type="scientific">Anoxybacteroides tepidamans</name>
    <dbReference type="NCBI Taxonomy" id="265948"/>
    <lineage>
        <taxon>Bacteria</taxon>
        <taxon>Bacillati</taxon>
        <taxon>Bacillota</taxon>
        <taxon>Bacilli</taxon>
        <taxon>Bacillales</taxon>
        <taxon>Anoxybacillaceae</taxon>
        <taxon>Anoxybacteroides</taxon>
    </lineage>
</organism>
<evidence type="ECO:0000313" key="3">
    <source>
        <dbReference type="Proteomes" id="UP000520011"/>
    </source>
</evidence>
<name>A0A7W8IM56_9BACL</name>
<dbReference type="Pfam" id="PF13067">
    <property type="entry name" value="DUF3930"/>
    <property type="match status" value="1"/>
</dbReference>
<feature type="transmembrane region" description="Helical" evidence="1">
    <location>
        <begin position="15"/>
        <end position="36"/>
    </location>
</feature>
<sequence length="41" mass="4960">MNKVDESIDNVMESVTNIMFIIIVFLGIPYFFYLLVQFLRW</sequence>
<reference evidence="2 3" key="1">
    <citation type="submission" date="2020-08" db="EMBL/GenBank/DDBJ databases">
        <title>Genomic Encyclopedia of Type Strains, Phase IV (KMG-IV): sequencing the most valuable type-strain genomes for metagenomic binning, comparative biology and taxonomic classification.</title>
        <authorList>
            <person name="Goeker M."/>
        </authorList>
    </citation>
    <scope>NUCLEOTIDE SEQUENCE [LARGE SCALE GENOMIC DNA]</scope>
    <source>
        <strain evidence="2 3">DSM 16325</strain>
    </source>
</reference>
<comment type="caution">
    <text evidence="2">The sequence shown here is derived from an EMBL/GenBank/DDBJ whole genome shotgun (WGS) entry which is preliminary data.</text>
</comment>
<keyword evidence="3" id="KW-1185">Reference proteome</keyword>
<accession>A0A7W8IM56</accession>
<evidence type="ECO:0000313" key="2">
    <source>
        <dbReference type="EMBL" id="MBB5323020.1"/>
    </source>
</evidence>
<dbReference type="RefSeq" id="WP_221277220.1">
    <property type="nucleotide sequence ID" value="NZ_JACHEP010000001.1"/>
</dbReference>
<proteinExistence type="predicted"/>